<dbReference type="Pfam" id="PF00117">
    <property type="entry name" value="GATase"/>
    <property type="match status" value="1"/>
</dbReference>
<dbReference type="GO" id="GO:0005829">
    <property type="term" value="C:cytosol"/>
    <property type="evidence" value="ECO:0007669"/>
    <property type="project" value="TreeGrafter"/>
</dbReference>
<feature type="domain" description="Glutamine amidotransferase" evidence="1">
    <location>
        <begin position="64"/>
        <end position="203"/>
    </location>
</feature>
<dbReference type="EMBL" id="PVWQ01000010">
    <property type="protein sequence ID" value="RDW70914.1"/>
    <property type="molecule type" value="Genomic_DNA"/>
</dbReference>
<dbReference type="OrthoDB" id="92161at2759"/>
<dbReference type="GeneID" id="38118795"/>
<evidence type="ECO:0000313" key="3">
    <source>
        <dbReference type="Proteomes" id="UP000256690"/>
    </source>
</evidence>
<dbReference type="InterPro" id="IPR017926">
    <property type="entry name" value="GATASE"/>
</dbReference>
<dbReference type="PROSITE" id="PS51273">
    <property type="entry name" value="GATASE_TYPE_1"/>
    <property type="match status" value="1"/>
</dbReference>
<proteinExistence type="predicted"/>
<evidence type="ECO:0000259" key="1">
    <source>
        <dbReference type="Pfam" id="PF00117"/>
    </source>
</evidence>
<reference evidence="2 3" key="1">
    <citation type="journal article" date="2018" name="IMA Fungus">
        <title>IMA Genome-F 9: Draft genome sequence of Annulohypoxylon stygium, Aspergillus mulundensis, Berkeleyomyces basicola (syn. Thielaviopsis basicola), Ceratocystis smalleyi, two Cercospora beticola strains, Coleophoma cylindrospora, Fusarium fracticaudum, Phialophora cf. hyalina, and Morchella septimelata.</title>
        <authorList>
            <person name="Wingfield B.D."/>
            <person name="Bills G.F."/>
            <person name="Dong Y."/>
            <person name="Huang W."/>
            <person name="Nel W.J."/>
            <person name="Swalarsk-Parry B.S."/>
            <person name="Vaghefi N."/>
            <person name="Wilken P.M."/>
            <person name="An Z."/>
            <person name="de Beer Z.W."/>
            <person name="De Vos L."/>
            <person name="Chen L."/>
            <person name="Duong T.A."/>
            <person name="Gao Y."/>
            <person name="Hammerbacher A."/>
            <person name="Kikkert J.R."/>
            <person name="Li Y."/>
            <person name="Li H."/>
            <person name="Li K."/>
            <person name="Li Q."/>
            <person name="Liu X."/>
            <person name="Ma X."/>
            <person name="Naidoo K."/>
            <person name="Pethybridge S.J."/>
            <person name="Sun J."/>
            <person name="Steenkamp E.T."/>
            <person name="van der Nest M.A."/>
            <person name="van Wyk S."/>
            <person name="Wingfield M.J."/>
            <person name="Xiong C."/>
            <person name="Yue Q."/>
            <person name="Zhang X."/>
        </authorList>
    </citation>
    <scope>NUCLEOTIDE SEQUENCE [LARGE SCALE GENOMIC DNA]</scope>
    <source>
        <strain evidence="2 3">DSM 5745</strain>
    </source>
</reference>
<dbReference type="InterPro" id="IPR029062">
    <property type="entry name" value="Class_I_gatase-like"/>
</dbReference>
<dbReference type="PANTHER" id="PTHR42695:SF5">
    <property type="entry name" value="GLUTAMINE AMIDOTRANSFERASE YLR126C-RELATED"/>
    <property type="match status" value="1"/>
</dbReference>
<evidence type="ECO:0000313" key="2">
    <source>
        <dbReference type="EMBL" id="RDW70914.1"/>
    </source>
</evidence>
<dbReference type="CDD" id="cd01741">
    <property type="entry name" value="GATase1_1"/>
    <property type="match status" value="1"/>
</dbReference>
<keyword evidence="3" id="KW-1185">Reference proteome</keyword>
<dbReference type="STRING" id="1810919.A0A3D8RAM1"/>
<accession>A0A3D8RAM1</accession>
<dbReference type="Gene3D" id="3.40.50.880">
    <property type="match status" value="1"/>
</dbReference>
<dbReference type="AlphaFoldDB" id="A0A3D8RAM1"/>
<gene>
    <name evidence="2" type="ORF">DSM5745_08425</name>
</gene>
<organism evidence="2 3">
    <name type="scientific">Aspergillus mulundensis</name>
    <dbReference type="NCBI Taxonomy" id="1810919"/>
    <lineage>
        <taxon>Eukaryota</taxon>
        <taxon>Fungi</taxon>
        <taxon>Dikarya</taxon>
        <taxon>Ascomycota</taxon>
        <taxon>Pezizomycotina</taxon>
        <taxon>Eurotiomycetes</taxon>
        <taxon>Eurotiomycetidae</taxon>
        <taxon>Eurotiales</taxon>
        <taxon>Aspergillaceae</taxon>
        <taxon>Aspergillus</taxon>
        <taxon>Aspergillus subgen. Nidulantes</taxon>
    </lineage>
</organism>
<dbReference type="SUPFAM" id="SSF52317">
    <property type="entry name" value="Class I glutamine amidotransferase-like"/>
    <property type="match status" value="1"/>
</dbReference>
<dbReference type="Proteomes" id="UP000256690">
    <property type="component" value="Unassembled WGS sequence"/>
</dbReference>
<dbReference type="PANTHER" id="PTHR42695">
    <property type="entry name" value="GLUTAMINE AMIDOTRANSFERASE YLR126C-RELATED"/>
    <property type="match status" value="1"/>
</dbReference>
<name>A0A3D8RAM1_9EURO</name>
<protein>
    <recommendedName>
        <fullName evidence="1">Glutamine amidotransferase domain-containing protein</fullName>
    </recommendedName>
</protein>
<dbReference type="InterPro" id="IPR044992">
    <property type="entry name" value="ChyE-like"/>
</dbReference>
<comment type="caution">
    <text evidence="2">The sequence shown here is derived from an EMBL/GenBank/DDBJ whole genome shotgun (WGS) entry which is preliminary data.</text>
</comment>
<dbReference type="GO" id="GO:0005634">
    <property type="term" value="C:nucleus"/>
    <property type="evidence" value="ECO:0007669"/>
    <property type="project" value="TreeGrafter"/>
</dbReference>
<dbReference type="RefSeq" id="XP_026601445.1">
    <property type="nucleotide sequence ID" value="XM_026750441.1"/>
</dbReference>
<dbReference type="FunFam" id="3.40.50.880:FF:000078">
    <property type="entry name" value="GMP synthase"/>
    <property type="match status" value="1"/>
</dbReference>
<sequence>MPRTLRIAVLECDTPPENSNAKYGGYVGVFKTLLHSSVQELHKPNEVDPSSVLEISRFDVVTAQEYPDLENVDAVLLTGSKHNSFEDHPWILKLVEFTKRAVEHPRVKILGICFGHQILGRALGVEVGRNSAGWEIAVCDVDLTEKGRELFGVDTLKIQQMHRDIVFAYPDGVTPLGSSPRCEVQGMYKARKFITVQGHPEFKEDIVSEAVNLRAAAGVFDKEQAEDALARAAMPHDGLAIGVAFVKFLLE</sequence>